<reference evidence="6 7" key="1">
    <citation type="journal article" date="2020" name="Fungal Divers.">
        <title>Resolving the Mortierellaceae phylogeny through synthesis of multi-gene phylogenetics and phylogenomics.</title>
        <authorList>
            <person name="Vandepol N."/>
            <person name="Liber J."/>
            <person name="Desiro A."/>
            <person name="Na H."/>
            <person name="Kennedy M."/>
            <person name="Barry K."/>
            <person name="Grigoriev I.V."/>
            <person name="Miller A.N."/>
            <person name="O'Donnell K."/>
            <person name="Stajich J.E."/>
            <person name="Bonito G."/>
        </authorList>
    </citation>
    <scope>NUCLEOTIDE SEQUENCE [LARGE SCALE GENOMIC DNA]</scope>
    <source>
        <strain evidence="6 7">AD045</strain>
    </source>
</reference>
<feature type="compositionally biased region" description="Low complexity" evidence="3">
    <location>
        <begin position="341"/>
        <end position="352"/>
    </location>
</feature>
<dbReference type="EMBL" id="JAAAIM010000248">
    <property type="protein sequence ID" value="KAG0291305.1"/>
    <property type="molecule type" value="Genomic_DNA"/>
</dbReference>
<dbReference type="SUPFAM" id="SSF54928">
    <property type="entry name" value="RNA-binding domain, RBD"/>
    <property type="match status" value="1"/>
</dbReference>
<accession>A0ABQ7K5K4</accession>
<feature type="compositionally biased region" description="Low complexity" evidence="3">
    <location>
        <begin position="436"/>
        <end position="447"/>
    </location>
</feature>
<dbReference type="SMART" id="SM00360">
    <property type="entry name" value="RRM"/>
    <property type="match status" value="1"/>
</dbReference>
<dbReference type="InterPro" id="IPR012677">
    <property type="entry name" value="Nucleotide-bd_a/b_plait_sf"/>
</dbReference>
<dbReference type="Proteomes" id="UP001194696">
    <property type="component" value="Unassembled WGS sequence"/>
</dbReference>
<feature type="domain" description="RRM" evidence="4">
    <location>
        <begin position="362"/>
        <end position="432"/>
    </location>
</feature>
<protein>
    <recommendedName>
        <fullName evidence="8">NTF2-domain-containing protein</fullName>
    </recommendedName>
</protein>
<gene>
    <name evidence="6" type="ORF">BGZ96_005298</name>
</gene>
<name>A0ABQ7K5K4_9FUNG</name>
<proteinExistence type="predicted"/>
<keyword evidence="1 2" id="KW-0694">RNA-binding</keyword>
<evidence type="ECO:0000313" key="6">
    <source>
        <dbReference type="EMBL" id="KAG0291305.1"/>
    </source>
</evidence>
<feature type="region of interest" description="Disordered" evidence="3">
    <location>
        <begin position="146"/>
        <end position="167"/>
    </location>
</feature>
<dbReference type="CDD" id="cd00590">
    <property type="entry name" value="RRM_SF"/>
    <property type="match status" value="1"/>
</dbReference>
<feature type="region of interest" description="Disordered" evidence="3">
    <location>
        <begin position="226"/>
        <end position="269"/>
    </location>
</feature>
<dbReference type="InterPro" id="IPR035979">
    <property type="entry name" value="RBD_domain_sf"/>
</dbReference>
<feature type="compositionally biased region" description="Low complexity" evidence="3">
    <location>
        <begin position="235"/>
        <end position="246"/>
    </location>
</feature>
<evidence type="ECO:0000256" key="1">
    <source>
        <dbReference type="ARBA" id="ARBA00022884"/>
    </source>
</evidence>
<dbReference type="CDD" id="cd00780">
    <property type="entry name" value="NTF2"/>
    <property type="match status" value="1"/>
</dbReference>
<evidence type="ECO:0000256" key="3">
    <source>
        <dbReference type="SAM" id="MobiDB-lite"/>
    </source>
</evidence>
<evidence type="ECO:0000259" key="5">
    <source>
        <dbReference type="PROSITE" id="PS50177"/>
    </source>
</evidence>
<sequence length="511" mass="55178">MTVPTASTQSPNANNTIPEIANEVGVVFAHEFYTFLNKEPSRLHCFYNRNSTMSHGYQGEQIQVFSGQQAIKEKILELDFEDCKVLVSNLDCQGSIHGGIVVQVLGEMSNRGGLAQKFVQTFFLAEQPKGYYVHNDIFRFLKDDHEEEQDEEVEEQQKEQEEEDEDLTEMYAEKADDDDDVVENPVLATGAEVVAIVPTVESKIAVTQESAATATAIVAAVPFAAPTPPKKAEPVEPVVKTETAPPGEVSQPTQPEPTPTPAPAPAPVQVPTAAPAKAKTWANLAAKNTDPWVSQAATSKAPAPAVVPVPVKPQTPTPTAASYIHHGQGQAPGHGHGHGQGQHQNQGGYVQGQGQYRRPEYHSIFIKNVNDRITEEQLREAFSKFGRIKHLDMTQKKNCAFMDFATPESVVAALKQRNVQVGHEVVLAEERRRGNHGFNNNNNNFNNGPGGPANGRGGYYGNNSVNGHQQQPQGSFRGGRGGGNSNGGVRGGGGPPDRKPTPNKPTQGVKS</sequence>
<evidence type="ECO:0000259" key="4">
    <source>
        <dbReference type="PROSITE" id="PS50102"/>
    </source>
</evidence>
<dbReference type="PROSITE" id="PS50177">
    <property type="entry name" value="NTF2_DOMAIN"/>
    <property type="match status" value="1"/>
</dbReference>
<dbReference type="Pfam" id="PF00076">
    <property type="entry name" value="RRM_1"/>
    <property type="match status" value="1"/>
</dbReference>
<dbReference type="InterPro" id="IPR018222">
    <property type="entry name" value="Nuclear_transport_factor_2_euk"/>
</dbReference>
<dbReference type="SUPFAM" id="SSF54427">
    <property type="entry name" value="NTF2-like"/>
    <property type="match status" value="1"/>
</dbReference>
<evidence type="ECO:0000256" key="2">
    <source>
        <dbReference type="PROSITE-ProRule" id="PRU00176"/>
    </source>
</evidence>
<feature type="region of interest" description="Disordered" evidence="3">
    <location>
        <begin position="327"/>
        <end position="352"/>
    </location>
</feature>
<dbReference type="PANTHER" id="PTHR10693:SF20">
    <property type="entry name" value="AT27578P"/>
    <property type="match status" value="1"/>
</dbReference>
<feature type="domain" description="NTF2" evidence="5">
    <location>
        <begin position="24"/>
        <end position="140"/>
    </location>
</feature>
<dbReference type="Pfam" id="PF02136">
    <property type="entry name" value="NTF2"/>
    <property type="match status" value="1"/>
</dbReference>
<dbReference type="InterPro" id="IPR002075">
    <property type="entry name" value="NTF2_dom"/>
</dbReference>
<evidence type="ECO:0000313" key="7">
    <source>
        <dbReference type="Proteomes" id="UP001194696"/>
    </source>
</evidence>
<dbReference type="PANTHER" id="PTHR10693">
    <property type="entry name" value="RAS GTPASE-ACTIVATING PROTEIN-BINDING PROTEIN"/>
    <property type="match status" value="1"/>
</dbReference>
<organism evidence="6 7">
    <name type="scientific">Linnemannia gamsii</name>
    <dbReference type="NCBI Taxonomy" id="64522"/>
    <lineage>
        <taxon>Eukaryota</taxon>
        <taxon>Fungi</taxon>
        <taxon>Fungi incertae sedis</taxon>
        <taxon>Mucoromycota</taxon>
        <taxon>Mortierellomycotina</taxon>
        <taxon>Mortierellomycetes</taxon>
        <taxon>Mortierellales</taxon>
        <taxon>Mortierellaceae</taxon>
        <taxon>Linnemannia</taxon>
    </lineage>
</organism>
<feature type="compositionally biased region" description="Gly residues" evidence="3">
    <location>
        <begin position="448"/>
        <end position="460"/>
    </location>
</feature>
<dbReference type="Gene3D" id="3.10.450.50">
    <property type="match status" value="1"/>
</dbReference>
<dbReference type="InterPro" id="IPR032710">
    <property type="entry name" value="NTF2-like_dom_sf"/>
</dbReference>
<feature type="compositionally biased region" description="Pro residues" evidence="3">
    <location>
        <begin position="254"/>
        <end position="268"/>
    </location>
</feature>
<dbReference type="Gene3D" id="3.30.70.330">
    <property type="match status" value="1"/>
</dbReference>
<keyword evidence="7" id="KW-1185">Reference proteome</keyword>
<feature type="region of interest" description="Disordered" evidence="3">
    <location>
        <begin position="432"/>
        <end position="511"/>
    </location>
</feature>
<feature type="compositionally biased region" description="Gly residues" evidence="3">
    <location>
        <begin position="476"/>
        <end position="495"/>
    </location>
</feature>
<dbReference type="InterPro" id="IPR039539">
    <property type="entry name" value="Ras_GTPase_bind_prot"/>
</dbReference>
<evidence type="ECO:0008006" key="8">
    <source>
        <dbReference type="Google" id="ProtNLM"/>
    </source>
</evidence>
<feature type="compositionally biased region" description="Gly residues" evidence="3">
    <location>
        <begin position="330"/>
        <end position="340"/>
    </location>
</feature>
<comment type="caution">
    <text evidence="6">The sequence shown here is derived from an EMBL/GenBank/DDBJ whole genome shotgun (WGS) entry which is preliminary data.</text>
</comment>
<dbReference type="InterPro" id="IPR000504">
    <property type="entry name" value="RRM_dom"/>
</dbReference>
<dbReference type="PROSITE" id="PS50102">
    <property type="entry name" value="RRM"/>
    <property type="match status" value="1"/>
</dbReference>